<evidence type="ECO:0000313" key="1">
    <source>
        <dbReference type="EMBL" id="CAF3579463.1"/>
    </source>
</evidence>
<sequence length="77" mass="9229">MQIRKNRDRIIKICATLRFLARQMVSFRGHEENEKYTTYLSHEIQNELSHIINNDIREDSSFMIRRAGYVKLSIVTE</sequence>
<dbReference type="AlphaFoldDB" id="A0A818LY52"/>
<name>A0A818LY52_9BILA</name>
<dbReference type="Proteomes" id="UP000663833">
    <property type="component" value="Unassembled WGS sequence"/>
</dbReference>
<proteinExistence type="predicted"/>
<accession>A0A818LY52</accession>
<comment type="caution">
    <text evidence="1">The sequence shown here is derived from an EMBL/GenBank/DDBJ whole genome shotgun (WGS) entry which is preliminary data.</text>
</comment>
<evidence type="ECO:0008006" key="3">
    <source>
        <dbReference type="Google" id="ProtNLM"/>
    </source>
</evidence>
<organism evidence="1 2">
    <name type="scientific">Rotaria socialis</name>
    <dbReference type="NCBI Taxonomy" id="392032"/>
    <lineage>
        <taxon>Eukaryota</taxon>
        <taxon>Metazoa</taxon>
        <taxon>Spiralia</taxon>
        <taxon>Gnathifera</taxon>
        <taxon>Rotifera</taxon>
        <taxon>Eurotatoria</taxon>
        <taxon>Bdelloidea</taxon>
        <taxon>Philodinida</taxon>
        <taxon>Philodinidae</taxon>
        <taxon>Rotaria</taxon>
    </lineage>
</organism>
<dbReference type="EMBL" id="CAJNYD010004213">
    <property type="protein sequence ID" value="CAF3579463.1"/>
    <property type="molecule type" value="Genomic_DNA"/>
</dbReference>
<reference evidence="1" key="1">
    <citation type="submission" date="2021-02" db="EMBL/GenBank/DDBJ databases">
        <authorList>
            <person name="Nowell W R."/>
        </authorList>
    </citation>
    <scope>NUCLEOTIDE SEQUENCE</scope>
</reference>
<protein>
    <recommendedName>
        <fullName evidence="3">DUF4371 domain-containing protein</fullName>
    </recommendedName>
</protein>
<evidence type="ECO:0000313" key="2">
    <source>
        <dbReference type="Proteomes" id="UP000663833"/>
    </source>
</evidence>
<gene>
    <name evidence="1" type="ORF">LUA448_LOCUS29369</name>
</gene>